<dbReference type="Pfam" id="PF05225">
    <property type="entry name" value="HTH_psq"/>
    <property type="match status" value="1"/>
</dbReference>
<dbReference type="OrthoDB" id="8191755at2759"/>
<evidence type="ECO:0000313" key="5">
    <source>
        <dbReference type="Proteomes" id="UP000625711"/>
    </source>
</evidence>
<proteinExistence type="predicted"/>
<dbReference type="SUPFAM" id="SSF46689">
    <property type="entry name" value="Homeodomain-like"/>
    <property type="match status" value="1"/>
</dbReference>
<reference evidence="4" key="1">
    <citation type="submission" date="2020-08" db="EMBL/GenBank/DDBJ databases">
        <title>Genome sequencing and assembly of the red palm weevil Rhynchophorus ferrugineus.</title>
        <authorList>
            <person name="Dias G.B."/>
            <person name="Bergman C.M."/>
            <person name="Manee M."/>
        </authorList>
    </citation>
    <scope>NUCLEOTIDE SEQUENCE</scope>
    <source>
        <strain evidence="4">AA-2017</strain>
        <tissue evidence="4">Whole larva</tissue>
    </source>
</reference>
<dbReference type="InterPro" id="IPR007889">
    <property type="entry name" value="HTH_Psq"/>
</dbReference>
<dbReference type="EMBL" id="JAACXV010000062">
    <property type="protein sequence ID" value="KAF7285011.1"/>
    <property type="molecule type" value="Genomic_DNA"/>
</dbReference>
<organism evidence="4 5">
    <name type="scientific">Rhynchophorus ferrugineus</name>
    <name type="common">Red palm weevil</name>
    <name type="synonym">Curculio ferrugineus</name>
    <dbReference type="NCBI Taxonomy" id="354439"/>
    <lineage>
        <taxon>Eukaryota</taxon>
        <taxon>Metazoa</taxon>
        <taxon>Ecdysozoa</taxon>
        <taxon>Arthropoda</taxon>
        <taxon>Hexapoda</taxon>
        <taxon>Insecta</taxon>
        <taxon>Pterygota</taxon>
        <taxon>Neoptera</taxon>
        <taxon>Endopterygota</taxon>
        <taxon>Coleoptera</taxon>
        <taxon>Polyphaga</taxon>
        <taxon>Cucujiformia</taxon>
        <taxon>Curculionidae</taxon>
        <taxon>Dryophthorinae</taxon>
        <taxon>Rhynchophorus</taxon>
    </lineage>
</organism>
<protein>
    <recommendedName>
        <fullName evidence="3">HTH psq-type domain-containing protein</fullName>
    </recommendedName>
</protein>
<dbReference type="GO" id="GO:0003677">
    <property type="term" value="F:DNA binding"/>
    <property type="evidence" value="ECO:0007669"/>
    <property type="project" value="InterPro"/>
</dbReference>
<dbReference type="Proteomes" id="UP000625711">
    <property type="component" value="Unassembled WGS sequence"/>
</dbReference>
<evidence type="ECO:0000256" key="1">
    <source>
        <dbReference type="ARBA" id="ARBA00004123"/>
    </source>
</evidence>
<comment type="subcellular location">
    <subcellularLocation>
        <location evidence="1">Nucleus</location>
    </subcellularLocation>
</comment>
<evidence type="ECO:0000313" key="4">
    <source>
        <dbReference type="EMBL" id="KAF7285011.1"/>
    </source>
</evidence>
<dbReference type="InterPro" id="IPR009057">
    <property type="entry name" value="Homeodomain-like_sf"/>
</dbReference>
<accession>A0A834MIS3</accession>
<keyword evidence="5" id="KW-1185">Reference proteome</keyword>
<dbReference type="AlphaFoldDB" id="A0A834MIS3"/>
<evidence type="ECO:0000259" key="3">
    <source>
        <dbReference type="Pfam" id="PF05225"/>
    </source>
</evidence>
<sequence>MSPTQSKERRKTWDKEQMIKAINMVHEKKMDTLKAAKYFKVPRTTLQRLNLKTELSPEEAAATTIGRKTTLGIRLENVLVEYVLLFESKFRGLTRTDLRRMAYMFSVQKLYEKNNYSPDRVYNIDETGLTVVQSKIAEVIGRRGKRQIASLTSAERGFLVTVVHTHPTPDSSVILMLDGYFSHTRNTDVIDLARENNVNIVSLPPHTTHVYYSEEIRIWIRNNNSFDIVDLFEDADFLAAEQNDVKDGCTDFTPKNSTRNNEGSSTNNPRFSLTPLTSIHNDENLISNESPELRSRSET</sequence>
<name>A0A834MIS3_RHYFE</name>
<gene>
    <name evidence="4" type="ORF">GWI33_012327</name>
</gene>
<comment type="caution">
    <text evidence="4">The sequence shown here is derived from an EMBL/GenBank/DDBJ whole genome shotgun (WGS) entry which is preliminary data.</text>
</comment>
<feature type="compositionally biased region" description="Polar residues" evidence="2">
    <location>
        <begin position="253"/>
        <end position="290"/>
    </location>
</feature>
<feature type="domain" description="HTH psq-type" evidence="3">
    <location>
        <begin position="15"/>
        <end position="49"/>
    </location>
</feature>
<dbReference type="Gene3D" id="1.10.10.60">
    <property type="entry name" value="Homeodomain-like"/>
    <property type="match status" value="1"/>
</dbReference>
<dbReference type="GO" id="GO:0005634">
    <property type="term" value="C:nucleus"/>
    <property type="evidence" value="ECO:0007669"/>
    <property type="project" value="UniProtKB-SubCell"/>
</dbReference>
<feature type="region of interest" description="Disordered" evidence="2">
    <location>
        <begin position="248"/>
        <end position="299"/>
    </location>
</feature>
<evidence type="ECO:0000256" key="2">
    <source>
        <dbReference type="SAM" id="MobiDB-lite"/>
    </source>
</evidence>